<dbReference type="InterPro" id="IPR001375">
    <property type="entry name" value="Peptidase_S9_cat"/>
</dbReference>
<evidence type="ECO:0000256" key="4">
    <source>
        <dbReference type="ARBA" id="ARBA00022801"/>
    </source>
</evidence>
<evidence type="ECO:0000256" key="6">
    <source>
        <dbReference type="RuleBase" id="RU368024"/>
    </source>
</evidence>
<name>A0AA38FN03_TAXCH</name>
<proteinExistence type="inferred from homology"/>
<dbReference type="InterPro" id="IPR051167">
    <property type="entry name" value="Prolyl_oligopep/macrocyclase"/>
</dbReference>
<dbReference type="GO" id="GO:0070012">
    <property type="term" value="F:oligopeptidase activity"/>
    <property type="evidence" value="ECO:0007669"/>
    <property type="project" value="TreeGrafter"/>
</dbReference>
<dbReference type="AlphaFoldDB" id="A0AA38FN03"/>
<dbReference type="GO" id="GO:0004252">
    <property type="term" value="F:serine-type endopeptidase activity"/>
    <property type="evidence" value="ECO:0007669"/>
    <property type="project" value="UniProtKB-UniRule"/>
</dbReference>
<feature type="domain" description="Peptidase S9 prolyl oligopeptidase catalytic" evidence="7">
    <location>
        <begin position="428"/>
        <end position="636"/>
    </location>
</feature>
<dbReference type="InterPro" id="IPR023302">
    <property type="entry name" value="Pept_S9A_N"/>
</dbReference>
<evidence type="ECO:0000256" key="1">
    <source>
        <dbReference type="ARBA" id="ARBA00001070"/>
    </source>
</evidence>
<feature type="non-terminal residue" evidence="9">
    <location>
        <position position="1"/>
    </location>
</feature>
<evidence type="ECO:0000256" key="5">
    <source>
        <dbReference type="ARBA" id="ARBA00022825"/>
    </source>
</evidence>
<dbReference type="InterPro" id="IPR002470">
    <property type="entry name" value="Peptidase_S9A"/>
</dbReference>
<feature type="non-terminal residue" evidence="9">
    <location>
        <position position="637"/>
    </location>
</feature>
<evidence type="ECO:0000313" key="9">
    <source>
        <dbReference type="EMBL" id="KAH9307240.1"/>
    </source>
</evidence>
<reference evidence="9 10" key="1">
    <citation type="journal article" date="2021" name="Nat. Plants">
        <title>The Taxus genome provides insights into paclitaxel biosynthesis.</title>
        <authorList>
            <person name="Xiong X."/>
            <person name="Gou J."/>
            <person name="Liao Q."/>
            <person name="Li Y."/>
            <person name="Zhou Q."/>
            <person name="Bi G."/>
            <person name="Li C."/>
            <person name="Du R."/>
            <person name="Wang X."/>
            <person name="Sun T."/>
            <person name="Guo L."/>
            <person name="Liang H."/>
            <person name="Lu P."/>
            <person name="Wu Y."/>
            <person name="Zhang Z."/>
            <person name="Ro D.K."/>
            <person name="Shang Y."/>
            <person name="Huang S."/>
            <person name="Yan J."/>
        </authorList>
    </citation>
    <scope>NUCLEOTIDE SEQUENCE [LARGE SCALE GENOMIC DNA]</scope>
    <source>
        <strain evidence="9">Ta-2019</strain>
    </source>
</reference>
<dbReference type="Pfam" id="PF00326">
    <property type="entry name" value="Peptidase_S9"/>
    <property type="match status" value="1"/>
</dbReference>
<dbReference type="EMBL" id="JAHRHJ020000007">
    <property type="protein sequence ID" value="KAH9307240.1"/>
    <property type="molecule type" value="Genomic_DNA"/>
</dbReference>
<evidence type="ECO:0000256" key="3">
    <source>
        <dbReference type="ARBA" id="ARBA00022670"/>
    </source>
</evidence>
<keyword evidence="10" id="KW-1185">Reference proteome</keyword>
<dbReference type="InterPro" id="IPR029058">
    <property type="entry name" value="AB_hydrolase_fold"/>
</dbReference>
<dbReference type="Pfam" id="PF02897">
    <property type="entry name" value="Peptidase_S9_N"/>
    <property type="match status" value="2"/>
</dbReference>
<dbReference type="GO" id="GO:0006508">
    <property type="term" value="P:proteolysis"/>
    <property type="evidence" value="ECO:0007669"/>
    <property type="project" value="UniProtKB-KW"/>
</dbReference>
<dbReference type="GO" id="GO:0005829">
    <property type="term" value="C:cytosol"/>
    <property type="evidence" value="ECO:0007669"/>
    <property type="project" value="TreeGrafter"/>
</dbReference>
<protein>
    <recommendedName>
        <fullName evidence="6">Prolyl endopeptidase</fullName>
        <ecNumber evidence="6">3.4.21.-</ecNumber>
    </recommendedName>
</protein>
<keyword evidence="3 6" id="KW-0645">Protease</keyword>
<evidence type="ECO:0000256" key="2">
    <source>
        <dbReference type="ARBA" id="ARBA00005228"/>
    </source>
</evidence>
<dbReference type="Proteomes" id="UP000824469">
    <property type="component" value="Unassembled WGS sequence"/>
</dbReference>
<feature type="domain" description="Peptidase S9A N-terminal" evidence="8">
    <location>
        <begin position="182"/>
        <end position="362"/>
    </location>
</feature>
<dbReference type="SUPFAM" id="SSF53474">
    <property type="entry name" value="alpha/beta-Hydrolases"/>
    <property type="match status" value="1"/>
</dbReference>
<gene>
    <name evidence="9" type="ORF">KI387_035151</name>
</gene>
<accession>A0AA38FN03</accession>
<keyword evidence="4 6" id="KW-0378">Hydrolase</keyword>
<dbReference type="OMA" id="STWNDVI"/>
<dbReference type="Gene3D" id="3.40.50.1820">
    <property type="entry name" value="alpha/beta hydrolase"/>
    <property type="match status" value="1"/>
</dbReference>
<sequence>IMGSLPELDEYSEYPDARRDETVVDNYHGVLVSDPYRWLEDPHSRNVRNFVAEQAEFTESLLQTCETREKLRECISKLSDHQRYSRPFRRGDKYFYFYNSGLQPQSVLYVQNDFNGEAEVLFDPNKLGEDGTTALSNCSVSKNGEFVALGLSSRGSDWVNIKVIHVPDKRMEPDSLSWVSSVYIILYIREGCKPMNMVYYCDITTLSQQLEEFKGNEDMLPFQKLVDNFDAQYHLVLNNQTFFTFRTNKNAPRYKLVCVDIREPEPWRDIIEESEKDVLVSAHGVNNDKLLVCYLRDVKYVLQVRHSETGQLLHNLSIDIGTISGISGRRDDTVAFINFRSFLTPSIIYQCNLDAKKPELQVFRESVISHFDRSEFKTKQVFVSSKDGTKIPMFIVSKTNLPLNGRHPALLYGYGGFNISVTPSLNTARIVIAKHLGAICAIANVRGGGEYGEEWHKAGSLANKQNCFDDFISCAEFLISEGYTQPKKLCIEGGSNGGLLVAACINQRPDLFGCALAQAGVMDMLRFHKFTVGHTWTTDYGCSDNEEEFHTLIKYSPLHNIKRPWEMPGVKCSQYPATMLFTADHDDRVVPLHSLKLLATMQYVLCKSMKNSPQTNPIIARIETKSGHGAGSPTQKR</sequence>
<dbReference type="Gene3D" id="2.130.10.120">
    <property type="entry name" value="Prolyl oligopeptidase, N-terminal domain"/>
    <property type="match status" value="2"/>
</dbReference>
<keyword evidence="5 6" id="KW-0720">Serine protease</keyword>
<comment type="catalytic activity">
    <reaction evidence="1">
        <text>Hydrolysis of Pro-|-Xaa &gt;&gt; Ala-|-Xaa in oligopeptides.</text>
        <dbReference type="EC" id="3.4.21.26"/>
    </reaction>
</comment>
<dbReference type="EC" id="3.4.21.-" evidence="6"/>
<evidence type="ECO:0000259" key="7">
    <source>
        <dbReference type="Pfam" id="PF00326"/>
    </source>
</evidence>
<dbReference type="PRINTS" id="PR00862">
    <property type="entry name" value="PROLIGOPTASE"/>
</dbReference>
<organism evidence="9 10">
    <name type="scientific">Taxus chinensis</name>
    <name type="common">Chinese yew</name>
    <name type="synonym">Taxus wallichiana var. chinensis</name>
    <dbReference type="NCBI Taxonomy" id="29808"/>
    <lineage>
        <taxon>Eukaryota</taxon>
        <taxon>Viridiplantae</taxon>
        <taxon>Streptophyta</taxon>
        <taxon>Embryophyta</taxon>
        <taxon>Tracheophyta</taxon>
        <taxon>Spermatophyta</taxon>
        <taxon>Pinopsida</taxon>
        <taxon>Pinidae</taxon>
        <taxon>Conifers II</taxon>
        <taxon>Cupressales</taxon>
        <taxon>Taxaceae</taxon>
        <taxon>Taxus</taxon>
    </lineage>
</organism>
<dbReference type="PANTHER" id="PTHR42881">
    <property type="entry name" value="PROLYL ENDOPEPTIDASE"/>
    <property type="match status" value="1"/>
</dbReference>
<dbReference type="FunFam" id="3.40.50.1820:FF:000005">
    <property type="entry name" value="Prolyl endopeptidase"/>
    <property type="match status" value="1"/>
</dbReference>
<feature type="domain" description="Peptidase S9A N-terminal" evidence="8">
    <location>
        <begin position="15"/>
        <end position="180"/>
    </location>
</feature>
<comment type="caution">
    <text evidence="9">The sequence shown here is derived from an EMBL/GenBank/DDBJ whole genome shotgun (WGS) entry which is preliminary data.</text>
</comment>
<dbReference type="SUPFAM" id="SSF50993">
    <property type="entry name" value="Peptidase/esterase 'gauge' domain"/>
    <property type="match status" value="1"/>
</dbReference>
<dbReference type="PANTHER" id="PTHR42881:SF2">
    <property type="entry name" value="PROLYL ENDOPEPTIDASE"/>
    <property type="match status" value="1"/>
</dbReference>
<comment type="similarity">
    <text evidence="2 6">Belongs to the peptidase S9A family.</text>
</comment>
<evidence type="ECO:0000313" key="10">
    <source>
        <dbReference type="Proteomes" id="UP000824469"/>
    </source>
</evidence>
<evidence type="ECO:0000259" key="8">
    <source>
        <dbReference type="Pfam" id="PF02897"/>
    </source>
</evidence>